<dbReference type="PANTHER" id="PTHR46425">
    <property type="entry name" value="TRANSCRIPTION TERMINATION FACTOR RHO"/>
    <property type="match status" value="1"/>
</dbReference>
<proteinExistence type="inferred from homology"/>
<dbReference type="InterPro" id="IPR011113">
    <property type="entry name" value="Rho_RNA-bd"/>
</dbReference>
<dbReference type="InterPro" id="IPR004665">
    <property type="entry name" value="Term_rho"/>
</dbReference>
<dbReference type="SUPFAM" id="SSF50249">
    <property type="entry name" value="Nucleic acid-binding proteins"/>
    <property type="match status" value="1"/>
</dbReference>
<gene>
    <name evidence="9" type="primary">rho</name>
    <name evidence="13" type="ORF">AMD02_01075</name>
</gene>
<comment type="caution">
    <text evidence="9">Lacks conserved residue(s) required for the propagation of feature annotation.</text>
</comment>
<keyword evidence="3 9" id="KW-0378">Hydrolase</keyword>
<accession>A0A4Y7X141</accession>
<dbReference type="InterPro" id="IPR027417">
    <property type="entry name" value="P-loop_NTPase"/>
</dbReference>
<dbReference type="FunFam" id="3.40.50.300:FF:000072">
    <property type="entry name" value="Transcription termination factor Rho"/>
    <property type="match status" value="1"/>
</dbReference>
<sequence>MGVHLSELENMKLRELYELARKYKISYYSKLTKKELIFAILKGQAEEDGLMFMEGVLEIIQSEGFGFLRPINYMPSSEDIYISASQIRRFDLRNGDKVSGKVRPPKENERYHGLLHVEAVNGEDPDTSKERPHFPALTPLYPERKLNLETTPGRISSRIIDMISPVGFGQRGLIVAPPKAGKTSLLKEIANSIVHNHPDVELIVLLIDERPEEVTDIERSVDADVVSSTFDEVPENHIKVAELVLERAMRLVEHKKDVIILMDSITRLARAYNLVIPPSGRTLSGGIDPAAFHRPKRFFGAARNIEEGGSLTILATALVETGSRMDDVIYEEFKGTGNMELHLDRKLSERRIFPAIDIRRSSTRKEELLMPKEHLEKLWAVRKTMNDSPEFVDHFIRRVKETKTNDEFFEAMEKDMTNGTRKK</sequence>
<dbReference type="OMA" id="LCRAHNN"/>
<dbReference type="PROSITE" id="PS51856">
    <property type="entry name" value="RHO_RNA_BD"/>
    <property type="match status" value="1"/>
</dbReference>
<accession>A0A0M0KFF6</accession>
<dbReference type="CDD" id="cd01128">
    <property type="entry name" value="rho_factor_C"/>
    <property type="match status" value="1"/>
</dbReference>
<dbReference type="Pfam" id="PF07497">
    <property type="entry name" value="Rho_RNA_bind"/>
    <property type="match status" value="1"/>
</dbReference>
<organism evidence="13">
    <name type="scientific">Halalkalibacterium halodurans</name>
    <name type="common">Bacillus halodurans</name>
    <dbReference type="NCBI Taxonomy" id="86665"/>
    <lineage>
        <taxon>Bacteria</taxon>
        <taxon>Bacillati</taxon>
        <taxon>Bacillota</taxon>
        <taxon>Bacilli</taxon>
        <taxon>Bacillales</taxon>
        <taxon>Bacillaceae</taxon>
        <taxon>Halalkalibacterium (ex Joshi et al. 2022)</taxon>
    </lineage>
</organism>
<comment type="function">
    <text evidence="9">Facilitates transcription termination by a mechanism that involves Rho binding to the nascent RNA, activation of Rho's RNA-dependent ATPase activity, and release of the mRNA from the DNA template.</text>
</comment>
<dbReference type="GO" id="GO:0008186">
    <property type="term" value="F:ATP-dependent activity, acting on RNA"/>
    <property type="evidence" value="ECO:0007669"/>
    <property type="project" value="UniProtKB-UniRule"/>
</dbReference>
<evidence type="ECO:0000256" key="3">
    <source>
        <dbReference type="ARBA" id="ARBA00022801"/>
    </source>
</evidence>
<evidence type="ECO:0000256" key="8">
    <source>
        <dbReference type="ARBA" id="ARBA00023163"/>
    </source>
</evidence>
<evidence type="ECO:0000256" key="1">
    <source>
        <dbReference type="ARBA" id="ARBA00022472"/>
    </source>
</evidence>
<evidence type="ECO:0000256" key="7">
    <source>
        <dbReference type="ARBA" id="ARBA00023015"/>
    </source>
</evidence>
<dbReference type="SMART" id="SM00959">
    <property type="entry name" value="Rho_N"/>
    <property type="match status" value="1"/>
</dbReference>
<dbReference type="InterPro" id="IPR012340">
    <property type="entry name" value="NA-bd_OB-fold"/>
</dbReference>
<dbReference type="Gene3D" id="1.10.720.10">
    <property type="match status" value="1"/>
</dbReference>
<evidence type="ECO:0000256" key="11">
    <source>
        <dbReference type="PROSITE-ProRule" id="PRU01203"/>
    </source>
</evidence>
<dbReference type="HAMAP" id="MF_01884">
    <property type="entry name" value="Rho"/>
    <property type="match status" value="1"/>
</dbReference>
<dbReference type="InterPro" id="IPR036269">
    <property type="entry name" value="Rho_N_sf"/>
</dbReference>
<evidence type="ECO:0000256" key="4">
    <source>
        <dbReference type="ARBA" id="ARBA00022806"/>
    </source>
</evidence>
<dbReference type="InterPro" id="IPR000194">
    <property type="entry name" value="ATPase_F1/V1/A1_a/bsu_nucl-bd"/>
</dbReference>
<dbReference type="EMBL" id="LILD01000001">
    <property type="protein sequence ID" value="KOO37590.1"/>
    <property type="molecule type" value="Genomic_DNA"/>
</dbReference>
<evidence type="ECO:0000259" key="12">
    <source>
        <dbReference type="PROSITE" id="PS51856"/>
    </source>
</evidence>
<dbReference type="Pfam" id="PF00006">
    <property type="entry name" value="ATP-synt_ab"/>
    <property type="match status" value="1"/>
</dbReference>
<dbReference type="Pfam" id="PF07498">
    <property type="entry name" value="Rho_N"/>
    <property type="match status" value="1"/>
</dbReference>
<dbReference type="GeneID" id="87599327"/>
<keyword evidence="7 9" id="KW-0805">Transcription regulation</keyword>
<evidence type="ECO:0000313" key="13">
    <source>
        <dbReference type="EMBL" id="KOO37590.1"/>
    </source>
</evidence>
<evidence type="ECO:0000256" key="6">
    <source>
        <dbReference type="ARBA" id="ARBA00022884"/>
    </source>
</evidence>
<dbReference type="PANTHER" id="PTHR46425:SF1">
    <property type="entry name" value="TRANSCRIPTION TERMINATION FACTOR RHO"/>
    <property type="match status" value="1"/>
</dbReference>
<feature type="binding site" evidence="9">
    <location>
        <begin position="179"/>
        <end position="184"/>
    </location>
    <ligand>
        <name>ATP</name>
        <dbReference type="ChEBI" id="CHEBI:30616"/>
    </ligand>
</feature>
<feature type="binding site" evidence="9">
    <location>
        <begin position="167"/>
        <end position="172"/>
    </location>
    <ligand>
        <name>ATP</name>
        <dbReference type="ChEBI" id="CHEBI:30616"/>
    </ligand>
</feature>
<dbReference type="NCBIfam" id="NF006886">
    <property type="entry name" value="PRK09376.1"/>
    <property type="match status" value="1"/>
</dbReference>
<dbReference type="InterPro" id="IPR003593">
    <property type="entry name" value="AAA+_ATPase"/>
</dbReference>
<comment type="subunit">
    <text evidence="9">Homohexamer. The homohexamer assembles into an open ring structure.</text>
</comment>
<dbReference type="InterPro" id="IPR011129">
    <property type="entry name" value="CSD"/>
</dbReference>
<protein>
    <recommendedName>
        <fullName evidence="9 10">Transcription termination factor Rho</fullName>
        <ecNumber evidence="9 10">3.6.4.-</ecNumber>
    </recommendedName>
    <alternativeName>
        <fullName evidence="9">ATP-dependent helicase Rho</fullName>
    </alternativeName>
</protein>
<comment type="caution">
    <text evidence="13">The sequence shown here is derived from an EMBL/GenBank/DDBJ whole genome shotgun (WGS) entry which is preliminary data.</text>
</comment>
<keyword evidence="2 9" id="KW-0547">Nucleotide-binding</keyword>
<comment type="similarity">
    <text evidence="9 11">Belongs to the Rho family.</text>
</comment>
<keyword evidence="4 9" id="KW-0347">Helicase</keyword>
<evidence type="ECO:0000256" key="2">
    <source>
        <dbReference type="ARBA" id="ARBA00022741"/>
    </source>
</evidence>
<dbReference type="GO" id="GO:0004386">
    <property type="term" value="F:helicase activity"/>
    <property type="evidence" value="ECO:0007669"/>
    <property type="project" value="UniProtKB-UniRule"/>
</dbReference>
<feature type="domain" description="Rho RNA-BD" evidence="12">
    <location>
        <begin position="50"/>
        <end position="124"/>
    </location>
</feature>
<reference evidence="13" key="1">
    <citation type="submission" date="2015-08" db="EMBL/GenBank/DDBJ databases">
        <title>Complete DNA Sequence of Pseudomonas syringae pv. actinidiae, the Causal Agent of Kiwifruit Canker Disease.</title>
        <authorList>
            <person name="Rikkerink E.H.A."/>
            <person name="Fineran P.C."/>
        </authorList>
    </citation>
    <scope>NUCLEOTIDE SEQUENCE</scope>
    <source>
        <strain evidence="13">DSM 13666</strain>
    </source>
</reference>
<dbReference type="RefSeq" id="WP_010899906.1">
    <property type="nucleotide sequence ID" value="NZ_CP040441.1"/>
</dbReference>
<keyword evidence="6 9" id="KW-0694">RNA-binding</keyword>
<dbReference type="Gene3D" id="2.40.50.140">
    <property type="entry name" value="Nucleic acid-binding proteins"/>
    <property type="match status" value="1"/>
</dbReference>
<dbReference type="SUPFAM" id="SSF52540">
    <property type="entry name" value="P-loop containing nucleoside triphosphate hydrolases"/>
    <property type="match status" value="1"/>
</dbReference>
<dbReference type="GO" id="GO:0006353">
    <property type="term" value="P:DNA-templated transcription termination"/>
    <property type="evidence" value="ECO:0007669"/>
    <property type="project" value="UniProtKB-UniRule"/>
</dbReference>
<dbReference type="AlphaFoldDB" id="A0A0M0KFF6"/>
<evidence type="ECO:0000256" key="5">
    <source>
        <dbReference type="ARBA" id="ARBA00022840"/>
    </source>
</evidence>
<evidence type="ECO:0000256" key="9">
    <source>
        <dbReference type="HAMAP-Rule" id="MF_01884"/>
    </source>
</evidence>
<dbReference type="Gene3D" id="3.40.50.300">
    <property type="entry name" value="P-loop containing nucleotide triphosphate hydrolases"/>
    <property type="match status" value="1"/>
</dbReference>
<dbReference type="SUPFAM" id="SSF68912">
    <property type="entry name" value="Rho N-terminal domain-like"/>
    <property type="match status" value="1"/>
</dbReference>
<dbReference type="InterPro" id="IPR041703">
    <property type="entry name" value="Rho_factor_ATP-bd"/>
</dbReference>
<dbReference type="SMART" id="SM00382">
    <property type="entry name" value="AAA"/>
    <property type="match status" value="1"/>
</dbReference>
<dbReference type="GO" id="GO:0005524">
    <property type="term" value="F:ATP binding"/>
    <property type="evidence" value="ECO:0007669"/>
    <property type="project" value="UniProtKB-UniRule"/>
</dbReference>
<dbReference type="GO" id="GO:0016787">
    <property type="term" value="F:hydrolase activity"/>
    <property type="evidence" value="ECO:0007669"/>
    <property type="project" value="UniProtKB-KW"/>
</dbReference>
<dbReference type="EC" id="3.6.4.-" evidence="9 10"/>
<name>A0A0M0KFF6_ALKHA</name>
<dbReference type="InterPro" id="IPR011112">
    <property type="entry name" value="Rho-like_N"/>
</dbReference>
<feature type="binding site" evidence="9">
    <location>
        <position position="210"/>
    </location>
    <ligand>
        <name>ATP</name>
        <dbReference type="ChEBI" id="CHEBI:30616"/>
    </ligand>
</feature>
<dbReference type="NCBIfam" id="TIGR00767">
    <property type="entry name" value="rho"/>
    <property type="match status" value="1"/>
</dbReference>
<keyword evidence="5 9" id="KW-0067">ATP-binding</keyword>
<dbReference type="CDD" id="cd04459">
    <property type="entry name" value="Rho_CSD"/>
    <property type="match status" value="1"/>
</dbReference>
<keyword evidence="8 9" id="KW-0804">Transcription</keyword>
<dbReference type="PATRIC" id="fig|136160.3.peg.403"/>
<keyword evidence="1 9" id="KW-0806">Transcription termination</keyword>
<dbReference type="SMART" id="SM00357">
    <property type="entry name" value="CSP"/>
    <property type="match status" value="1"/>
</dbReference>
<evidence type="ECO:0000256" key="10">
    <source>
        <dbReference type="NCBIfam" id="TIGR00767"/>
    </source>
</evidence>
<dbReference type="GO" id="GO:0003723">
    <property type="term" value="F:RNA binding"/>
    <property type="evidence" value="ECO:0007669"/>
    <property type="project" value="UniProtKB-UniRule"/>
</dbReference>